<dbReference type="Gramene" id="Psat01G0036000-T1">
    <property type="protein sequence ID" value="KAI5440868.1"/>
    <property type="gene ID" value="KIW84_010360"/>
</dbReference>
<keyword evidence="3" id="KW-0067">ATP-binding</keyword>
<keyword evidence="1" id="KW-0436">Ligase</keyword>
<feature type="domain" description="Aminoacyl-tRNA synthetase class II (D/K/N)" evidence="4">
    <location>
        <begin position="57"/>
        <end position="92"/>
    </location>
</feature>
<proteinExistence type="predicted"/>
<dbReference type="InterPro" id="IPR045864">
    <property type="entry name" value="aa-tRNA-synth_II/BPL/LPL"/>
</dbReference>
<evidence type="ECO:0000256" key="1">
    <source>
        <dbReference type="ARBA" id="ARBA00022598"/>
    </source>
</evidence>
<dbReference type="AlphaFoldDB" id="A0A9D4YM22"/>
<name>A0A9D4YM22_PEA</name>
<dbReference type="GO" id="GO:0005524">
    <property type="term" value="F:ATP binding"/>
    <property type="evidence" value="ECO:0007669"/>
    <property type="project" value="InterPro"/>
</dbReference>
<dbReference type="GO" id="GO:0006418">
    <property type="term" value="P:tRNA aminoacylation for protein translation"/>
    <property type="evidence" value="ECO:0007669"/>
    <property type="project" value="InterPro"/>
</dbReference>
<gene>
    <name evidence="5" type="ORF">KIW84_010360</name>
</gene>
<accession>A0A9D4YM22</accession>
<sequence>MKDVSWRLHTSAYTDNNDRVCIKAIFVASQGCHEAYLTKHLYEERRSCLRIQFTPWKHSIFPHAGSDLDFERLVQFATGMDDIRDVIPFPKTSGTAEHLSSTLRCVCTRVAQDAGIGGWLLVRTAALCSLDLHIPCLVHSADINSTVSQ</sequence>
<organism evidence="5 6">
    <name type="scientific">Pisum sativum</name>
    <name type="common">Garden pea</name>
    <name type="synonym">Lathyrus oleraceus</name>
    <dbReference type="NCBI Taxonomy" id="3888"/>
    <lineage>
        <taxon>Eukaryota</taxon>
        <taxon>Viridiplantae</taxon>
        <taxon>Streptophyta</taxon>
        <taxon>Embryophyta</taxon>
        <taxon>Tracheophyta</taxon>
        <taxon>Spermatophyta</taxon>
        <taxon>Magnoliopsida</taxon>
        <taxon>eudicotyledons</taxon>
        <taxon>Gunneridae</taxon>
        <taxon>Pentapetalae</taxon>
        <taxon>rosids</taxon>
        <taxon>fabids</taxon>
        <taxon>Fabales</taxon>
        <taxon>Fabaceae</taxon>
        <taxon>Papilionoideae</taxon>
        <taxon>50 kb inversion clade</taxon>
        <taxon>NPAAA clade</taxon>
        <taxon>Hologalegina</taxon>
        <taxon>IRL clade</taxon>
        <taxon>Fabeae</taxon>
        <taxon>Lathyrus</taxon>
    </lineage>
</organism>
<dbReference type="Pfam" id="PF00152">
    <property type="entry name" value="tRNA-synt_2"/>
    <property type="match status" value="1"/>
</dbReference>
<keyword evidence="2" id="KW-0547">Nucleotide-binding</keyword>
<dbReference type="SUPFAM" id="SSF55681">
    <property type="entry name" value="Class II aaRS and biotin synthetases"/>
    <property type="match status" value="1"/>
</dbReference>
<reference evidence="5 6" key="1">
    <citation type="journal article" date="2022" name="Nat. Genet.">
        <title>Improved pea reference genome and pan-genome highlight genomic features and evolutionary characteristics.</title>
        <authorList>
            <person name="Yang T."/>
            <person name="Liu R."/>
            <person name="Luo Y."/>
            <person name="Hu S."/>
            <person name="Wang D."/>
            <person name="Wang C."/>
            <person name="Pandey M.K."/>
            <person name="Ge S."/>
            <person name="Xu Q."/>
            <person name="Li N."/>
            <person name="Li G."/>
            <person name="Huang Y."/>
            <person name="Saxena R.K."/>
            <person name="Ji Y."/>
            <person name="Li M."/>
            <person name="Yan X."/>
            <person name="He Y."/>
            <person name="Liu Y."/>
            <person name="Wang X."/>
            <person name="Xiang C."/>
            <person name="Varshney R.K."/>
            <person name="Ding H."/>
            <person name="Gao S."/>
            <person name="Zong X."/>
        </authorList>
    </citation>
    <scope>NUCLEOTIDE SEQUENCE [LARGE SCALE GENOMIC DNA]</scope>
    <source>
        <strain evidence="5 6">cv. Zhongwan 6</strain>
    </source>
</reference>
<protein>
    <recommendedName>
        <fullName evidence="4">Aminoacyl-tRNA synthetase class II (D/K/N) domain-containing protein</fullName>
    </recommendedName>
</protein>
<dbReference type="InterPro" id="IPR004364">
    <property type="entry name" value="Aa-tRNA-synt_II"/>
</dbReference>
<evidence type="ECO:0000256" key="3">
    <source>
        <dbReference type="ARBA" id="ARBA00022840"/>
    </source>
</evidence>
<evidence type="ECO:0000313" key="6">
    <source>
        <dbReference type="Proteomes" id="UP001058974"/>
    </source>
</evidence>
<dbReference type="EMBL" id="JAMSHJ010000001">
    <property type="protein sequence ID" value="KAI5440868.1"/>
    <property type="molecule type" value="Genomic_DNA"/>
</dbReference>
<evidence type="ECO:0000256" key="2">
    <source>
        <dbReference type="ARBA" id="ARBA00022741"/>
    </source>
</evidence>
<comment type="caution">
    <text evidence="5">The sequence shown here is derived from an EMBL/GenBank/DDBJ whole genome shotgun (WGS) entry which is preliminary data.</text>
</comment>
<evidence type="ECO:0000259" key="4">
    <source>
        <dbReference type="Pfam" id="PF00152"/>
    </source>
</evidence>
<dbReference type="Gene3D" id="3.30.930.10">
    <property type="entry name" value="Bira Bifunctional Protein, Domain 2"/>
    <property type="match status" value="1"/>
</dbReference>
<keyword evidence="6" id="KW-1185">Reference proteome</keyword>
<dbReference type="GO" id="GO:0004812">
    <property type="term" value="F:aminoacyl-tRNA ligase activity"/>
    <property type="evidence" value="ECO:0007669"/>
    <property type="project" value="InterPro"/>
</dbReference>
<evidence type="ECO:0000313" key="5">
    <source>
        <dbReference type="EMBL" id="KAI5440868.1"/>
    </source>
</evidence>
<dbReference type="Proteomes" id="UP001058974">
    <property type="component" value="Chromosome 1"/>
</dbReference>